<dbReference type="InterPro" id="IPR045861">
    <property type="entry name" value="CorA_cytoplasmic_dom"/>
</dbReference>
<dbReference type="Pfam" id="PF01544">
    <property type="entry name" value="CorA"/>
    <property type="match status" value="1"/>
</dbReference>
<dbReference type="PANTHER" id="PTHR47891">
    <property type="entry name" value="TRANSPORTER-RELATED"/>
    <property type="match status" value="1"/>
</dbReference>
<keyword evidence="13" id="KW-1185">Reference proteome</keyword>
<keyword evidence="5 7" id="KW-0472">Membrane</keyword>
<dbReference type="AlphaFoldDB" id="A0A0V8GGJ0"/>
<dbReference type="SUPFAM" id="SSF143865">
    <property type="entry name" value="CorA soluble domain-like"/>
    <property type="match status" value="1"/>
</dbReference>
<evidence type="ECO:0000256" key="7">
    <source>
        <dbReference type="SAM" id="Phobius"/>
    </source>
</evidence>
<evidence type="ECO:0000256" key="4">
    <source>
        <dbReference type="ARBA" id="ARBA00022989"/>
    </source>
</evidence>
<dbReference type="GeneID" id="90836156"/>
<proteinExistence type="inferred from homology"/>
<keyword evidence="3 7" id="KW-0812">Transmembrane</keyword>
<feature type="coiled-coil region" evidence="6">
    <location>
        <begin position="146"/>
        <end position="173"/>
    </location>
</feature>
<evidence type="ECO:0000256" key="6">
    <source>
        <dbReference type="SAM" id="Coils"/>
    </source>
</evidence>
<dbReference type="RefSeq" id="WP_023467658.1">
    <property type="nucleotide sequence ID" value="NZ_FMYN01000002.1"/>
</dbReference>
<reference evidence="9 12" key="2">
    <citation type="journal article" date="2016" name="Front. Microbiol.">
        <title>Genomic Resource of Rice Seed Associated Bacteria.</title>
        <authorList>
            <person name="Midha S."/>
            <person name="Bansal K."/>
            <person name="Sharma S."/>
            <person name="Kumar N."/>
            <person name="Patil P.P."/>
            <person name="Chaudhry V."/>
            <person name="Patil P.B."/>
        </authorList>
    </citation>
    <scope>NUCLEOTIDE SEQUENCE [LARGE SCALE GENOMIC DNA]</scope>
    <source>
        <strain evidence="9 12">RSA11</strain>
    </source>
</reference>
<dbReference type="GO" id="GO:0016020">
    <property type="term" value="C:membrane"/>
    <property type="evidence" value="ECO:0007669"/>
    <property type="project" value="UniProtKB-SubCell"/>
</dbReference>
<evidence type="ECO:0000313" key="12">
    <source>
        <dbReference type="Proteomes" id="UP000072605"/>
    </source>
</evidence>
<evidence type="ECO:0000313" key="10">
    <source>
        <dbReference type="EMBL" id="MEI4462557.1"/>
    </source>
</evidence>
<organism evidence="8 11">
    <name type="scientific">Exiguobacterium indicum</name>
    <dbReference type="NCBI Taxonomy" id="296995"/>
    <lineage>
        <taxon>Bacteria</taxon>
        <taxon>Bacillati</taxon>
        <taxon>Bacillota</taxon>
        <taxon>Bacilli</taxon>
        <taxon>Bacillales</taxon>
        <taxon>Bacillales Family XII. Incertae Sedis</taxon>
        <taxon>Exiguobacterium</taxon>
    </lineage>
</organism>
<feature type="transmembrane region" description="Helical" evidence="7">
    <location>
        <begin position="254"/>
        <end position="273"/>
    </location>
</feature>
<feature type="transmembrane region" description="Helical" evidence="7">
    <location>
        <begin position="285"/>
        <end position="306"/>
    </location>
</feature>
<reference evidence="10 13" key="3">
    <citation type="submission" date="2023-12" db="EMBL/GenBank/DDBJ databases">
        <authorList>
            <person name="Easwaran N."/>
            <person name="Lazarus H.P.S."/>
        </authorList>
    </citation>
    <scope>NUCLEOTIDE SEQUENCE [LARGE SCALE GENOMIC DNA]</scope>
    <source>
        <strain evidence="10 13">VIT-2023</strain>
    </source>
</reference>
<dbReference type="InterPro" id="IPR002523">
    <property type="entry name" value="MgTranspt_CorA/ZnTranspt_ZntB"/>
</dbReference>
<evidence type="ECO:0000256" key="1">
    <source>
        <dbReference type="ARBA" id="ARBA00004141"/>
    </source>
</evidence>
<reference evidence="8 11" key="1">
    <citation type="journal article" date="2015" name="Int. J. Syst. Evol. Microbiol.">
        <title>Exiguobacterium enclense sp. nov., isolated from sediment.</title>
        <authorList>
            <person name="Dastager S.G."/>
            <person name="Mawlankar R."/>
            <person name="Sonalkar V.V."/>
            <person name="Thorat M.N."/>
            <person name="Mual P."/>
            <person name="Verma A."/>
            <person name="Krishnamurthi S."/>
            <person name="Tang S.K."/>
            <person name="Li W.J."/>
        </authorList>
    </citation>
    <scope>NUCLEOTIDE SEQUENCE [LARGE SCALE GENOMIC DNA]</scope>
    <source>
        <strain evidence="8 11">NIO-1109</strain>
    </source>
</reference>
<evidence type="ECO:0000313" key="11">
    <source>
        <dbReference type="Proteomes" id="UP000053797"/>
    </source>
</evidence>
<evidence type="ECO:0000313" key="8">
    <source>
        <dbReference type="EMBL" id="KSU49298.1"/>
    </source>
</evidence>
<sequence>MLTIYRSDVTGAVNEIQEFTKGSWIHLVNPTKDEADQVIAATNIPEDFIYDPLDVEEKPRFEKDEEGLLMIVDVPYIEEESSGRRYNTIPLGIIVTSRHFITVCSQQLDVLTLFSSGKLRGFRTNYRSRFVFQILYKVSSSYLRFLRQIDRRMDELEEELQRSMRNQEIFQLMNLQKSLVYFMTSLKSNDGVLDRIIKTPSLEKHEDDEDLLEDVFVEHRQAMEMAQIYKDIISSTMDTFGSVISNNVNFVMKFLASITIVISIPTMISGMFGMNVHVPWEGEVIGFWIVFGMMIFFSGLAAFILWRRRFF</sequence>
<dbReference type="Proteomes" id="UP000072605">
    <property type="component" value="Unassembled WGS sequence"/>
</dbReference>
<comment type="similarity">
    <text evidence="2">Belongs to the CorA metal ion transporter (MIT) (TC 1.A.35) family.</text>
</comment>
<dbReference type="InterPro" id="IPR047199">
    <property type="entry name" value="CorA-like"/>
</dbReference>
<dbReference type="SUPFAM" id="SSF144083">
    <property type="entry name" value="Magnesium transport protein CorA, transmembrane region"/>
    <property type="match status" value="1"/>
</dbReference>
<comment type="caution">
    <text evidence="8">The sequence shown here is derived from an EMBL/GenBank/DDBJ whole genome shotgun (WGS) entry which is preliminary data.</text>
</comment>
<dbReference type="PANTHER" id="PTHR47891:SF2">
    <property type="entry name" value="MAGNESIUM AND COBALT TRANSPORTER"/>
    <property type="match status" value="1"/>
</dbReference>
<dbReference type="InterPro" id="IPR045863">
    <property type="entry name" value="CorA_TM1_TM2"/>
</dbReference>
<keyword evidence="4 7" id="KW-1133">Transmembrane helix</keyword>
<dbReference type="OrthoDB" id="9803416at2"/>
<dbReference type="Proteomes" id="UP000053797">
    <property type="component" value="Unassembled WGS sequence"/>
</dbReference>
<dbReference type="Gene3D" id="3.30.460.20">
    <property type="entry name" value="CorA soluble domain-like"/>
    <property type="match status" value="1"/>
</dbReference>
<dbReference type="Gene3D" id="1.20.58.340">
    <property type="entry name" value="Magnesium transport protein CorA, transmembrane region"/>
    <property type="match status" value="2"/>
</dbReference>
<protein>
    <submittedName>
        <fullName evidence="8 10">Magnesium transporter</fullName>
    </submittedName>
</protein>
<evidence type="ECO:0000313" key="9">
    <source>
        <dbReference type="EMBL" id="KTR28501.1"/>
    </source>
</evidence>
<dbReference type="EMBL" id="LNQL01000002">
    <property type="protein sequence ID" value="KSU49298.1"/>
    <property type="molecule type" value="Genomic_DNA"/>
</dbReference>
<dbReference type="Proteomes" id="UP001387110">
    <property type="component" value="Unassembled WGS sequence"/>
</dbReference>
<evidence type="ECO:0000256" key="5">
    <source>
        <dbReference type="ARBA" id="ARBA00023136"/>
    </source>
</evidence>
<dbReference type="EMBL" id="LDQV01000004">
    <property type="protein sequence ID" value="KTR28501.1"/>
    <property type="molecule type" value="Genomic_DNA"/>
</dbReference>
<dbReference type="GO" id="GO:0046873">
    <property type="term" value="F:metal ion transmembrane transporter activity"/>
    <property type="evidence" value="ECO:0007669"/>
    <property type="project" value="InterPro"/>
</dbReference>
<evidence type="ECO:0000313" key="13">
    <source>
        <dbReference type="Proteomes" id="UP001387110"/>
    </source>
</evidence>
<dbReference type="CDD" id="cd12827">
    <property type="entry name" value="EcCorA_ZntB-like_u2"/>
    <property type="match status" value="1"/>
</dbReference>
<accession>A0A0V8GGJ0</accession>
<name>A0A0V8GGJ0_9BACL</name>
<keyword evidence="6" id="KW-0175">Coiled coil</keyword>
<evidence type="ECO:0000256" key="3">
    <source>
        <dbReference type="ARBA" id="ARBA00022692"/>
    </source>
</evidence>
<comment type="subcellular location">
    <subcellularLocation>
        <location evidence="1">Membrane</location>
        <topology evidence="1">Multi-pass membrane protein</topology>
    </subcellularLocation>
</comment>
<dbReference type="EMBL" id="JBAWKY010000002">
    <property type="protein sequence ID" value="MEI4462557.1"/>
    <property type="molecule type" value="Genomic_DNA"/>
</dbReference>
<evidence type="ECO:0000256" key="2">
    <source>
        <dbReference type="ARBA" id="ARBA00009765"/>
    </source>
</evidence>
<gene>
    <name evidence="8" type="ORF">AS033_07990</name>
    <name evidence="9" type="ORF">RSA11_01235</name>
    <name evidence="10" type="ORF">SZL87_09000</name>
</gene>